<comment type="similarity">
    <text evidence="1">Belongs to the saccharopine dehydrogenase family.</text>
</comment>
<dbReference type="Pfam" id="PF03435">
    <property type="entry name" value="Sacchrp_dh_NADP"/>
    <property type="match status" value="1"/>
</dbReference>
<keyword evidence="2" id="KW-0472">Membrane</keyword>
<evidence type="ECO:0000259" key="3">
    <source>
        <dbReference type="Pfam" id="PF03435"/>
    </source>
</evidence>
<dbReference type="InterPro" id="IPR051276">
    <property type="entry name" value="Saccharopine_DH-like_oxidrdct"/>
</dbReference>
<evidence type="ECO:0000256" key="1">
    <source>
        <dbReference type="ARBA" id="ARBA00038048"/>
    </source>
</evidence>
<evidence type="ECO:0000313" key="4">
    <source>
        <dbReference type="EMBL" id="WZH46881.1"/>
    </source>
</evidence>
<evidence type="ECO:0000313" key="5">
    <source>
        <dbReference type="Proteomes" id="UP001489902"/>
    </source>
</evidence>
<dbReference type="Gene3D" id="3.40.50.720">
    <property type="entry name" value="NAD(P)-binding Rossmann-like Domain"/>
    <property type="match status" value="1"/>
</dbReference>
<dbReference type="PANTHER" id="PTHR12286:SF5">
    <property type="entry name" value="SACCHAROPINE DEHYDROGENASE-LIKE OXIDOREDUCTASE"/>
    <property type="match status" value="1"/>
</dbReference>
<accession>A0ABZ2X2B7</accession>
<dbReference type="EMBL" id="CP151263">
    <property type="protein sequence ID" value="WZH46881.1"/>
    <property type="molecule type" value="Genomic_DNA"/>
</dbReference>
<evidence type="ECO:0000256" key="2">
    <source>
        <dbReference type="SAM" id="Phobius"/>
    </source>
</evidence>
<dbReference type="InterPro" id="IPR036291">
    <property type="entry name" value="NAD(P)-bd_dom_sf"/>
</dbReference>
<dbReference type="Proteomes" id="UP001489902">
    <property type="component" value="Chromosome 4"/>
</dbReference>
<dbReference type="SUPFAM" id="SSF51735">
    <property type="entry name" value="NAD(P)-binding Rossmann-fold domains"/>
    <property type="match status" value="1"/>
</dbReference>
<dbReference type="InterPro" id="IPR005097">
    <property type="entry name" value="Sacchrp_dh_NADP-bd"/>
</dbReference>
<keyword evidence="2" id="KW-0812">Transmembrane</keyword>
<proteinExistence type="inferred from homology"/>
<reference evidence="4 5" key="1">
    <citation type="submission" date="2024-04" db="EMBL/GenBank/DDBJ databases">
        <title>Complete genome sequence of Fusarium acuminatum.</title>
        <authorList>
            <person name="Lan B."/>
        </authorList>
    </citation>
    <scope>NUCLEOTIDE SEQUENCE [LARGE SCALE GENOMIC DNA]</scope>
    <source>
        <strain evidence="4">1A</strain>
    </source>
</reference>
<gene>
    <name evidence="4" type="ORF">QYS62_008004</name>
</gene>
<name>A0ABZ2X2B7_9HYPO</name>
<keyword evidence="5" id="KW-1185">Reference proteome</keyword>
<organism evidence="4 5">
    <name type="scientific">Fusarium acuminatum</name>
    <dbReference type="NCBI Taxonomy" id="5515"/>
    <lineage>
        <taxon>Eukaryota</taxon>
        <taxon>Fungi</taxon>
        <taxon>Dikarya</taxon>
        <taxon>Ascomycota</taxon>
        <taxon>Pezizomycotina</taxon>
        <taxon>Sordariomycetes</taxon>
        <taxon>Hypocreomycetidae</taxon>
        <taxon>Hypocreales</taxon>
        <taxon>Nectriaceae</taxon>
        <taxon>Fusarium</taxon>
        <taxon>Fusarium tricinctum species complex</taxon>
    </lineage>
</organism>
<feature type="domain" description="Saccharopine dehydrogenase NADP binding" evidence="3">
    <location>
        <begin position="8"/>
        <end position="139"/>
    </location>
</feature>
<feature type="transmembrane region" description="Helical" evidence="2">
    <location>
        <begin position="275"/>
        <end position="297"/>
    </location>
</feature>
<dbReference type="PANTHER" id="PTHR12286">
    <property type="entry name" value="SACCHAROPINE DEHYDROGENASE-LIKE OXIDOREDUCTASE"/>
    <property type="match status" value="1"/>
</dbReference>
<sequence>MTTKPYQIIVLGATGWTATICAEHIAKTFPADAKWCIAGRSAAKLEALRQSLRTIDPDRLDPTIYVIPQLDAQGLDPIIKETDVLINGIGPYHRYGTPVVESCARNGTHYVDFSTETMWISEMIRDYHAVAKASGAIVIPAISGSSAPSDLIAWLIVRHLQNQGLPAPHEVVCAGKLNMLGMQGGSLHTVLNVAERYGVSGWLTSDMSILSPSAKSPVKVRRGLFGHRYDRHLGHLAMSFVAWGNESVVNRSAALDQKTYGQQFVFREYVPSTGFISAVMVYIITKLGIVLLAIPWFRSFIRTRSFDRGTGPARTESRKVESAEWKGVAYIKGTKNPVAIARFNYDGALVDMAAILAVEAAAAINDSLRTAASGYLQAGIVTPSTLGTLFVSRLQAVGFEVEVHGGNGHLQKPVMM</sequence>
<protein>
    <submittedName>
        <fullName evidence="4">Saccharopine dehydrogenase-domain-containing protein</fullName>
    </submittedName>
</protein>
<keyword evidence="2" id="KW-1133">Transmembrane helix</keyword>